<keyword evidence="2" id="KW-1185">Reference proteome</keyword>
<protein>
    <submittedName>
        <fullName evidence="1">Uncharacterized protein</fullName>
    </submittedName>
</protein>
<accession>A0A928Z8U8</accession>
<dbReference type="Proteomes" id="UP000621799">
    <property type="component" value="Unassembled WGS sequence"/>
</dbReference>
<comment type="caution">
    <text evidence="1">The sequence shown here is derived from an EMBL/GenBank/DDBJ whole genome shotgun (WGS) entry which is preliminary data.</text>
</comment>
<name>A0A928Z8U8_9CYAN</name>
<sequence>MPGFVGIKKSVSTEELQILLEQWKKPNSYYCLRWHHQASDIVKTLKEAFPSPEGRMFDAERELRWKQLTQSTFSLLLLSENEDITQFEPLIGSWEYEDRASISDPDIKIRLPQKMTIESGEIGQRYFRDRDTGTVHFIALTVMKRL</sequence>
<dbReference type="AlphaFoldDB" id="A0A928Z8U8"/>
<organism evidence="1 2">
    <name type="scientific">Zarconia navalis LEGE 11467</name>
    <dbReference type="NCBI Taxonomy" id="1828826"/>
    <lineage>
        <taxon>Bacteria</taxon>
        <taxon>Bacillati</taxon>
        <taxon>Cyanobacteriota</taxon>
        <taxon>Cyanophyceae</taxon>
        <taxon>Oscillatoriophycideae</taxon>
        <taxon>Oscillatoriales</taxon>
        <taxon>Oscillatoriales incertae sedis</taxon>
        <taxon>Zarconia</taxon>
        <taxon>Zarconia navalis</taxon>
    </lineage>
</organism>
<evidence type="ECO:0000313" key="2">
    <source>
        <dbReference type="Proteomes" id="UP000621799"/>
    </source>
</evidence>
<evidence type="ECO:0000313" key="1">
    <source>
        <dbReference type="EMBL" id="MBE9040989.1"/>
    </source>
</evidence>
<dbReference type="EMBL" id="JADEXN010000138">
    <property type="protein sequence ID" value="MBE9040989.1"/>
    <property type="molecule type" value="Genomic_DNA"/>
</dbReference>
<proteinExistence type="predicted"/>
<reference evidence="1" key="1">
    <citation type="submission" date="2020-10" db="EMBL/GenBank/DDBJ databases">
        <authorList>
            <person name="Castelo-Branco R."/>
            <person name="Eusebio N."/>
            <person name="Adriana R."/>
            <person name="Vieira A."/>
            <person name="Brugerolle De Fraissinette N."/>
            <person name="Rezende De Castro R."/>
            <person name="Schneider M.P."/>
            <person name="Vasconcelos V."/>
            <person name="Leao P.N."/>
        </authorList>
    </citation>
    <scope>NUCLEOTIDE SEQUENCE</scope>
    <source>
        <strain evidence="1">LEGE 11467</strain>
    </source>
</reference>
<dbReference type="RefSeq" id="WP_264321219.1">
    <property type="nucleotide sequence ID" value="NZ_JADEXN010000138.1"/>
</dbReference>
<gene>
    <name evidence="1" type="ORF">IQ235_09370</name>
</gene>